<dbReference type="AlphaFoldDB" id="A0AAQ2XNP6"/>
<name>A0AAQ2XNP6_9LACO</name>
<evidence type="ECO:0000313" key="2">
    <source>
        <dbReference type="Proteomes" id="UP001222683"/>
    </source>
</evidence>
<proteinExistence type="predicted"/>
<sequence>MVVDYRYHTPEVYQSLKSMLASLKRQEFKLIVNGGDVFVSETLKDGSAKKLYDGVNQEDVFTTYDFNKKKYGLLRKIP</sequence>
<protein>
    <submittedName>
        <fullName evidence="1">Uncharacterized protein</fullName>
    </submittedName>
</protein>
<accession>A0AAQ2XNP6</accession>
<organism evidence="1 2">
    <name type="scientific">Ligilactobacillus ruminis</name>
    <dbReference type="NCBI Taxonomy" id="1623"/>
    <lineage>
        <taxon>Bacteria</taxon>
        <taxon>Bacillati</taxon>
        <taxon>Bacillota</taxon>
        <taxon>Bacilli</taxon>
        <taxon>Lactobacillales</taxon>
        <taxon>Lactobacillaceae</taxon>
        <taxon>Ligilactobacillus</taxon>
    </lineage>
</organism>
<dbReference type="RefSeq" id="WP_273744850.1">
    <property type="nucleotide sequence ID" value="NZ_CP117692.1"/>
</dbReference>
<reference evidence="1" key="1">
    <citation type="submission" date="2023-02" db="EMBL/GenBank/DDBJ databases">
        <title>Complete genome sequence of Lactobacillus ruminis CACC888 isolated from Pig feces.</title>
        <authorList>
            <person name="Park S."/>
            <person name="Park M.A."/>
            <person name="Kim D.-H."/>
            <person name="Kim Y."/>
        </authorList>
    </citation>
    <scope>NUCLEOTIDE SEQUENCE</scope>
    <source>
        <strain evidence="1">CACC888</strain>
    </source>
</reference>
<dbReference type="Proteomes" id="UP001222683">
    <property type="component" value="Chromosome"/>
</dbReference>
<gene>
    <name evidence="1" type="ORF">PSR59_08715</name>
</gene>
<dbReference type="EMBL" id="CP117692">
    <property type="protein sequence ID" value="WDC81706.1"/>
    <property type="molecule type" value="Genomic_DNA"/>
</dbReference>
<evidence type="ECO:0000313" key="1">
    <source>
        <dbReference type="EMBL" id="WDC81706.1"/>
    </source>
</evidence>